<dbReference type="HOGENOM" id="CLU_149252_0_0_6"/>
<dbReference type="AlphaFoldDB" id="N9RKV7"/>
<evidence type="ECO:0008006" key="3">
    <source>
        <dbReference type="Google" id="ProtNLM"/>
    </source>
</evidence>
<dbReference type="Proteomes" id="UP000013084">
    <property type="component" value="Unassembled WGS sequence"/>
</dbReference>
<gene>
    <name evidence="1" type="ORF">F902_02999</name>
</gene>
<name>N9RKV7_9GAMM</name>
<dbReference type="InterPro" id="IPR028962">
    <property type="entry name" value="Imm10"/>
</dbReference>
<protein>
    <recommendedName>
        <fullName evidence="3">Immunity protein 10</fullName>
    </recommendedName>
</protein>
<keyword evidence="2" id="KW-1185">Reference proteome</keyword>
<proteinExistence type="predicted"/>
<dbReference type="RefSeq" id="WP_005204557.1">
    <property type="nucleotide sequence ID" value="NZ_JAKZGH010000031.1"/>
</dbReference>
<dbReference type="OrthoDB" id="8706846at2"/>
<dbReference type="EMBL" id="APRN01000036">
    <property type="protein sequence ID" value="ENX58598.1"/>
    <property type="molecule type" value="Genomic_DNA"/>
</dbReference>
<evidence type="ECO:0000313" key="2">
    <source>
        <dbReference type="Proteomes" id="UP000013084"/>
    </source>
</evidence>
<evidence type="ECO:0000313" key="1">
    <source>
        <dbReference type="EMBL" id="ENX58598.1"/>
    </source>
</evidence>
<organism evidence="1 2">
    <name type="scientific">Acinetobacter higginsii</name>
    <dbReference type="NCBI Taxonomy" id="70347"/>
    <lineage>
        <taxon>Bacteria</taxon>
        <taxon>Pseudomonadati</taxon>
        <taxon>Pseudomonadota</taxon>
        <taxon>Gammaproteobacteria</taxon>
        <taxon>Moraxellales</taxon>
        <taxon>Moraxellaceae</taxon>
        <taxon>Acinetobacter</taxon>
    </lineage>
</organism>
<accession>N9RKV7</accession>
<comment type="caution">
    <text evidence="1">The sequence shown here is derived from an EMBL/GenBank/DDBJ whole genome shotgun (WGS) entry which is preliminary data.</text>
</comment>
<dbReference type="Pfam" id="PF15588">
    <property type="entry name" value="Imm10"/>
    <property type="match status" value="1"/>
</dbReference>
<sequence length="132" mass="15140">MKLEFIANDVNYFFEDGIHILGFADNANEPQEYVIFERSIEFDEQDRKLGQDTYFVEVCADGSAGYGGIRLVSFLAGTLKIEFEEDAKWCGELSFIQIDIQLIKDYGRIKDWLLAIFSKTDTLVEFESGKLL</sequence>
<reference evidence="1 2" key="1">
    <citation type="submission" date="2013-02" db="EMBL/GenBank/DDBJ databases">
        <title>The Genome Sequence of Acinetobacter sp. CIP 70.18.</title>
        <authorList>
            <consortium name="The Broad Institute Genome Sequencing Platform"/>
            <consortium name="The Broad Institute Genome Sequencing Center for Infectious Disease"/>
            <person name="Cerqueira G."/>
            <person name="Feldgarden M."/>
            <person name="Courvalin P."/>
            <person name="Perichon B."/>
            <person name="Grillot-Courvalin C."/>
            <person name="Clermont D."/>
            <person name="Rocha E."/>
            <person name="Yoon E.-J."/>
            <person name="Nemec A."/>
            <person name="Walker B."/>
            <person name="Young S.K."/>
            <person name="Zeng Q."/>
            <person name="Gargeya S."/>
            <person name="Fitzgerald M."/>
            <person name="Haas B."/>
            <person name="Abouelleil A."/>
            <person name="Alvarado L."/>
            <person name="Arachchi H.M."/>
            <person name="Berlin A.M."/>
            <person name="Chapman S.B."/>
            <person name="Dewar J."/>
            <person name="Goldberg J."/>
            <person name="Griggs A."/>
            <person name="Gujja S."/>
            <person name="Hansen M."/>
            <person name="Howarth C."/>
            <person name="Imamovic A."/>
            <person name="Larimer J."/>
            <person name="McCowan C."/>
            <person name="Murphy C."/>
            <person name="Neiman D."/>
            <person name="Pearson M."/>
            <person name="Priest M."/>
            <person name="Roberts A."/>
            <person name="Saif S."/>
            <person name="Shea T."/>
            <person name="Sisk P."/>
            <person name="Sykes S."/>
            <person name="Wortman J."/>
            <person name="Nusbaum C."/>
            <person name="Birren B."/>
        </authorList>
    </citation>
    <scope>NUCLEOTIDE SEQUENCE [LARGE SCALE GENOMIC DNA]</scope>
    <source>
        <strain evidence="1 2">CIP 70.18</strain>
    </source>
</reference>